<dbReference type="GO" id="GO:0005524">
    <property type="term" value="F:ATP binding"/>
    <property type="evidence" value="ECO:0007669"/>
    <property type="project" value="UniProtKB-KW"/>
</dbReference>
<dbReference type="GO" id="GO:0016818">
    <property type="term" value="F:hydrolase activity, acting on acid anhydrides, in phosphorus-containing anhydrides"/>
    <property type="evidence" value="ECO:0007669"/>
    <property type="project" value="InterPro"/>
</dbReference>
<dbReference type="PROSITE" id="PS51193">
    <property type="entry name" value="HELICASE_ATP_BIND_2"/>
    <property type="match status" value="1"/>
</dbReference>
<evidence type="ECO:0000256" key="15">
    <source>
        <dbReference type="ARBA" id="ARBA00044969"/>
    </source>
</evidence>
<dbReference type="Proteomes" id="UP001225378">
    <property type="component" value="Chromosome"/>
</dbReference>
<evidence type="ECO:0000259" key="18">
    <source>
        <dbReference type="PROSITE" id="PS51193"/>
    </source>
</evidence>
<dbReference type="SMART" id="SM00487">
    <property type="entry name" value="DEXDc"/>
    <property type="match status" value="1"/>
</dbReference>
<comment type="catalytic activity">
    <reaction evidence="16">
        <text>ATP + H2O = ADP + phosphate + H(+)</text>
        <dbReference type="Rhea" id="RHEA:13065"/>
        <dbReference type="ChEBI" id="CHEBI:15377"/>
        <dbReference type="ChEBI" id="CHEBI:15378"/>
        <dbReference type="ChEBI" id="CHEBI:30616"/>
        <dbReference type="ChEBI" id="CHEBI:43474"/>
        <dbReference type="ChEBI" id="CHEBI:456216"/>
        <dbReference type="EC" id="5.6.2.3"/>
    </reaction>
</comment>
<gene>
    <name evidence="19" type="ORF">Q9L42_014610</name>
</gene>
<feature type="domain" description="Helicase ATP-binding" evidence="18">
    <location>
        <begin position="13"/>
        <end position="276"/>
    </location>
</feature>
<evidence type="ECO:0000256" key="8">
    <source>
        <dbReference type="ARBA" id="ARBA00022840"/>
    </source>
</evidence>
<keyword evidence="13" id="KW-0413">Isomerase</keyword>
<evidence type="ECO:0000313" key="20">
    <source>
        <dbReference type="Proteomes" id="UP001225378"/>
    </source>
</evidence>
<dbReference type="Gene3D" id="3.40.50.300">
    <property type="entry name" value="P-loop containing nucleotide triphosphate hydrolases"/>
    <property type="match status" value="2"/>
</dbReference>
<dbReference type="SMART" id="SM00488">
    <property type="entry name" value="DEXDc2"/>
    <property type="match status" value="1"/>
</dbReference>
<dbReference type="InterPro" id="IPR006555">
    <property type="entry name" value="ATP-dep_Helicase_C"/>
</dbReference>
<sequence>MTEFEQIFASDGALASVISGYRPRSAQLEMAEAIASAIAEEQNLIAEAGTGTGKTFAYLLPAILSGKKVIVSTGTKNLQDQLFNKDLPLIRKALKKTPFKAALLKGRANYLCIYRLDNALNSSFGHHKEDAAALAQIKSWSKRTKVGDISEISDVKEGDPVWFNATSTVDNCLGQDCPDYADCFLVKARKRAQESDIIVVNHHLLCADWSIRETGFGELLPNVEVVIIDEAHQLADTASNFLGTSLGGKQLNDLATDTLSEYLSDAKDMPDLRQACEDLQLDVKDLRLAFGLELRRGEWKEIENNPKISGALNAVHEQLQRLTDQLEIASVRSKGLESCFERAETYEAQLDSIINDTHGEWIKWYETHSKSFTLSRTPLDIAKEFKSFMQHHQATWIFTSATLSVANNFVHFSKNLGLFDAATHSWESPFDYPNQSLFYHPRGLPKPTQPDYTDKIIEFVVPVLEASRGRAFFLFTSHRALQRAAQLLEDRLEYPLLVQGRRSKSALLEEFKQQGNAILLATASFWEGVDVRGDALSCVIIDKLPFASPGDPVLKARLNAMEKQGRNPFFEHQLPAAVIALRQGVGRLIRDVNDKGVLMVCDPRLLKRAYGQMFLDSVPAMKRTRDIADVRQFFQREEQD</sequence>
<evidence type="ECO:0000256" key="16">
    <source>
        <dbReference type="ARBA" id="ARBA00048954"/>
    </source>
</evidence>
<evidence type="ECO:0000256" key="14">
    <source>
        <dbReference type="ARBA" id="ARBA00038058"/>
    </source>
</evidence>
<dbReference type="InterPro" id="IPR027417">
    <property type="entry name" value="P-loop_NTPase"/>
</dbReference>
<dbReference type="Pfam" id="PF13307">
    <property type="entry name" value="Helicase_C_2"/>
    <property type="match status" value="1"/>
</dbReference>
<dbReference type="RefSeq" id="WP_349431315.1">
    <property type="nucleotide sequence ID" value="NZ_CP157743.1"/>
</dbReference>
<evidence type="ECO:0000256" key="3">
    <source>
        <dbReference type="ARBA" id="ARBA00022723"/>
    </source>
</evidence>
<dbReference type="GO" id="GO:0051539">
    <property type="term" value="F:4 iron, 4 sulfur cluster binding"/>
    <property type="evidence" value="ECO:0007669"/>
    <property type="project" value="UniProtKB-KW"/>
</dbReference>
<dbReference type="GO" id="GO:0006281">
    <property type="term" value="P:DNA repair"/>
    <property type="evidence" value="ECO:0007669"/>
    <property type="project" value="UniProtKB-KW"/>
</dbReference>
<dbReference type="InterPro" id="IPR006554">
    <property type="entry name" value="Helicase-like_DEXD_c2"/>
</dbReference>
<evidence type="ECO:0000256" key="17">
    <source>
        <dbReference type="SAM" id="Coils"/>
    </source>
</evidence>
<keyword evidence="7 19" id="KW-0347">Helicase</keyword>
<keyword evidence="20" id="KW-1185">Reference proteome</keyword>
<reference evidence="19 20" key="1">
    <citation type="journal article" date="2024" name="Microbiology">
        <title>Methylomarinum rosea sp. nov., a novel halophilic methanotrophic bacterium from the hypersaline Lake Elton.</title>
        <authorList>
            <person name="Suleimanov R.Z."/>
            <person name="Oshkin I.Y."/>
            <person name="Danilova O.V."/>
            <person name="Suzina N.E."/>
            <person name="Dedysh S.N."/>
        </authorList>
    </citation>
    <scope>NUCLEOTIDE SEQUENCE [LARGE SCALE GENOMIC DNA]</scope>
    <source>
        <strain evidence="19 20">Ch1-1</strain>
    </source>
</reference>
<evidence type="ECO:0000256" key="5">
    <source>
        <dbReference type="ARBA" id="ARBA00022763"/>
    </source>
</evidence>
<evidence type="ECO:0000256" key="2">
    <source>
        <dbReference type="ARBA" id="ARBA00022485"/>
    </source>
</evidence>
<keyword evidence="9" id="KW-0408">Iron</keyword>
<dbReference type="FunFam" id="3.40.50.300:FF:000466">
    <property type="entry name" value="ATP-dependent DNA helicase"/>
    <property type="match status" value="1"/>
</dbReference>
<dbReference type="GO" id="GO:0043139">
    <property type="term" value="F:5'-3' DNA helicase activity"/>
    <property type="evidence" value="ECO:0007669"/>
    <property type="project" value="UniProtKB-EC"/>
</dbReference>
<evidence type="ECO:0000256" key="7">
    <source>
        <dbReference type="ARBA" id="ARBA00022806"/>
    </source>
</evidence>
<evidence type="ECO:0000256" key="1">
    <source>
        <dbReference type="ARBA" id="ARBA00001966"/>
    </source>
</evidence>
<dbReference type="Pfam" id="PF06733">
    <property type="entry name" value="DEAD_2"/>
    <property type="match status" value="1"/>
</dbReference>
<name>A0AAU7NRJ7_9GAMM</name>
<dbReference type="PANTHER" id="PTHR11472:SF34">
    <property type="entry name" value="REGULATOR OF TELOMERE ELONGATION HELICASE 1"/>
    <property type="match status" value="1"/>
</dbReference>
<evidence type="ECO:0000256" key="13">
    <source>
        <dbReference type="ARBA" id="ARBA00023235"/>
    </source>
</evidence>
<keyword evidence="12" id="KW-0234">DNA repair</keyword>
<dbReference type="SMART" id="SM00491">
    <property type="entry name" value="HELICc2"/>
    <property type="match status" value="1"/>
</dbReference>
<dbReference type="SUPFAM" id="SSF52540">
    <property type="entry name" value="P-loop containing nucleoside triphosphate hydrolases"/>
    <property type="match status" value="2"/>
</dbReference>
<protein>
    <recommendedName>
        <fullName evidence="15">DNA 5'-3' helicase</fullName>
        <ecNumber evidence="15">5.6.2.3</ecNumber>
    </recommendedName>
</protein>
<dbReference type="PANTHER" id="PTHR11472">
    <property type="entry name" value="DNA REPAIR DEAD HELICASE RAD3/XP-D SUBFAMILY MEMBER"/>
    <property type="match status" value="1"/>
</dbReference>
<keyword evidence="6 19" id="KW-0378">Hydrolase</keyword>
<dbReference type="KEGG" id="mech:Q9L42_014610"/>
<dbReference type="InterPro" id="IPR014013">
    <property type="entry name" value="Helic_SF1/SF2_ATP-bd_DinG/Rad3"/>
</dbReference>
<dbReference type="InterPro" id="IPR014001">
    <property type="entry name" value="Helicase_ATP-bd"/>
</dbReference>
<accession>A0AAU7NRJ7</accession>
<evidence type="ECO:0000256" key="6">
    <source>
        <dbReference type="ARBA" id="ARBA00022801"/>
    </source>
</evidence>
<evidence type="ECO:0000256" key="4">
    <source>
        <dbReference type="ARBA" id="ARBA00022741"/>
    </source>
</evidence>
<dbReference type="EC" id="5.6.2.3" evidence="15"/>
<dbReference type="InterPro" id="IPR010614">
    <property type="entry name" value="RAD3-like_helicase_DEAD"/>
</dbReference>
<keyword evidence="4" id="KW-0547">Nucleotide-binding</keyword>
<evidence type="ECO:0000256" key="9">
    <source>
        <dbReference type="ARBA" id="ARBA00023004"/>
    </source>
</evidence>
<dbReference type="GO" id="GO:0046872">
    <property type="term" value="F:metal ion binding"/>
    <property type="evidence" value="ECO:0007669"/>
    <property type="project" value="UniProtKB-KW"/>
</dbReference>
<evidence type="ECO:0000256" key="11">
    <source>
        <dbReference type="ARBA" id="ARBA00023125"/>
    </source>
</evidence>
<evidence type="ECO:0000313" key="19">
    <source>
        <dbReference type="EMBL" id="XBS19580.1"/>
    </source>
</evidence>
<dbReference type="InterPro" id="IPR045028">
    <property type="entry name" value="DinG/Rad3-like"/>
</dbReference>
<keyword evidence="3" id="KW-0479">Metal-binding</keyword>
<keyword evidence="2" id="KW-0004">4Fe-4S</keyword>
<dbReference type="GO" id="GO:0003677">
    <property type="term" value="F:DNA binding"/>
    <property type="evidence" value="ECO:0007669"/>
    <property type="project" value="UniProtKB-KW"/>
</dbReference>
<comment type="cofactor">
    <cofactor evidence="1">
        <name>[4Fe-4S] cluster</name>
        <dbReference type="ChEBI" id="CHEBI:49883"/>
    </cofactor>
</comment>
<dbReference type="Pfam" id="PF00270">
    <property type="entry name" value="DEAD"/>
    <property type="match status" value="1"/>
</dbReference>
<keyword evidence="8" id="KW-0067">ATP-binding</keyword>
<dbReference type="InterPro" id="IPR011545">
    <property type="entry name" value="DEAD/DEAH_box_helicase_dom"/>
</dbReference>
<dbReference type="EMBL" id="CP157743">
    <property type="protein sequence ID" value="XBS19580.1"/>
    <property type="molecule type" value="Genomic_DNA"/>
</dbReference>
<comment type="similarity">
    <text evidence="14">Belongs to the helicase family. DinG subfamily.</text>
</comment>
<dbReference type="AlphaFoldDB" id="A0AAU7NRJ7"/>
<evidence type="ECO:0000256" key="12">
    <source>
        <dbReference type="ARBA" id="ARBA00023204"/>
    </source>
</evidence>
<proteinExistence type="inferred from homology"/>
<keyword evidence="5" id="KW-0227">DNA damage</keyword>
<keyword evidence="11" id="KW-0238">DNA-binding</keyword>
<keyword evidence="10" id="KW-0411">Iron-sulfur</keyword>
<evidence type="ECO:0000256" key="10">
    <source>
        <dbReference type="ARBA" id="ARBA00023014"/>
    </source>
</evidence>
<keyword evidence="17" id="KW-0175">Coiled coil</keyword>
<organism evidence="19 20">
    <name type="scientific">Methylomarinum roseum</name>
    <dbReference type="NCBI Taxonomy" id="3067653"/>
    <lineage>
        <taxon>Bacteria</taxon>
        <taxon>Pseudomonadati</taxon>
        <taxon>Pseudomonadota</taxon>
        <taxon>Gammaproteobacteria</taxon>
        <taxon>Methylococcales</taxon>
        <taxon>Methylococcaceae</taxon>
        <taxon>Methylomarinum</taxon>
    </lineage>
</organism>
<feature type="coiled-coil region" evidence="17">
    <location>
        <begin position="269"/>
        <end position="332"/>
    </location>
</feature>